<proteinExistence type="predicted"/>
<dbReference type="InterPro" id="IPR051396">
    <property type="entry name" value="Bact_Antivir_Def_Nuclease"/>
</dbReference>
<evidence type="ECO:0000313" key="2">
    <source>
        <dbReference type="Proteomes" id="UP000069030"/>
    </source>
</evidence>
<dbReference type="SUPFAM" id="SSF52540">
    <property type="entry name" value="P-loop containing nucleoside triphosphate hydrolases"/>
    <property type="match status" value="1"/>
</dbReference>
<gene>
    <name evidence="1" type="ORF">AS202_04200</name>
</gene>
<dbReference type="PANTHER" id="PTHR43581">
    <property type="entry name" value="ATP/GTP PHOSPHATASE"/>
    <property type="match status" value="1"/>
</dbReference>
<dbReference type="Gene3D" id="3.40.50.300">
    <property type="entry name" value="P-loop containing nucleotide triphosphate hydrolases"/>
    <property type="match status" value="1"/>
</dbReference>
<dbReference type="KEGG" id="mod:AS202_04200"/>
<name>A0AAI8C3D5_9FLAO</name>
<protein>
    <recommendedName>
        <fullName evidence="3">AAA domain-containing protein</fullName>
    </recommendedName>
</protein>
<evidence type="ECO:0000313" key="1">
    <source>
        <dbReference type="EMBL" id="ALU25403.1"/>
    </source>
</evidence>
<dbReference type="PANTHER" id="PTHR43581:SF2">
    <property type="entry name" value="EXCINUCLEASE ATPASE SUBUNIT"/>
    <property type="match status" value="1"/>
</dbReference>
<dbReference type="EMBL" id="CP013690">
    <property type="protein sequence ID" value="ALU25403.1"/>
    <property type="molecule type" value="Genomic_DNA"/>
</dbReference>
<reference evidence="1 2" key="1">
    <citation type="journal article" date="2016" name="J. Zhejiang Univ. Sci. B">
        <title>Antibiotic resistance mechanisms of Myroides sp.</title>
        <authorList>
            <person name="Hu S."/>
            <person name="Yuan S."/>
            <person name="Qu H."/>
            <person name="Jiang T."/>
            <person name="Zhou Y."/>
            <person name="Wang M."/>
            <person name="Ming D."/>
        </authorList>
    </citation>
    <scope>NUCLEOTIDE SEQUENCE [LARGE SCALE GENOMIC DNA]</scope>
    <source>
        <strain evidence="1 2">PR63039</strain>
    </source>
</reference>
<dbReference type="InterPro" id="IPR027417">
    <property type="entry name" value="P-loop_NTPase"/>
</dbReference>
<dbReference type="RefSeq" id="WP_058699176.1">
    <property type="nucleotide sequence ID" value="NZ_CP013690.1"/>
</dbReference>
<dbReference type="AlphaFoldDB" id="A0AAI8C3D5"/>
<dbReference type="Proteomes" id="UP000069030">
    <property type="component" value="Chromosome"/>
</dbReference>
<evidence type="ECO:0008006" key="3">
    <source>
        <dbReference type="Google" id="ProtNLM"/>
    </source>
</evidence>
<organism evidence="1 2">
    <name type="scientific">Myroides odoratimimus</name>
    <dbReference type="NCBI Taxonomy" id="76832"/>
    <lineage>
        <taxon>Bacteria</taxon>
        <taxon>Pseudomonadati</taxon>
        <taxon>Bacteroidota</taxon>
        <taxon>Flavobacteriia</taxon>
        <taxon>Flavobacteriales</taxon>
        <taxon>Flavobacteriaceae</taxon>
        <taxon>Myroides</taxon>
    </lineage>
</organism>
<dbReference type="GeneID" id="66974015"/>
<accession>A0AAI8C3D5</accession>
<sequence>MQRQIKVKNFGPVREGYTGNDGWIDIHKVTVFIGDQGSGKSTVAKLIATFVWLEKALIRGDKTLPLKENAFIELLTYHRLQNYIEPTSVLEYKGNYYHLRVVESEGKYNVEATLFNEQNIVQPKVMYVPAERNVLSSIENLTHVSSLVAGSLQTYLIEYRYAQLTNKDKEVILPINKASFLYDSSSDNSYVVTNNKRLKVTEASSGFHSVVPLYLVTDYLSQFIKQDEQKLINSLSADQQIRRNVEIVMSRAIQDGDHVDDYRLDSTVYLDEKQRNVDNKYICRSVINIVEELEQNLFPKSQRKVLNKLVAYNNENEYNQLVLTTHSPYLINYLTLAVKAGRVAQLAADNTEALNRVANVVPLEAVLGIDDLVVYQLDEERGSIEQLEMYKGLPSDENYLNDSLEDINIQFSELFQIEDLCK</sequence>